<sequence>MWPTSGTAPLSLPNSRSPSPDPDVALGRGRQITSTKPSKSDINPRVWPPTPSKTKPKDQCARIWKSRHPEGTESEFDKYYKEAIPTQNLRNKYVRNNGDLTASSSRKRGGPSAASQDD</sequence>
<keyword evidence="3" id="KW-1185">Reference proteome</keyword>
<dbReference type="Proteomes" id="UP000292082">
    <property type="component" value="Unassembled WGS sequence"/>
</dbReference>
<feature type="compositionally biased region" description="Polar residues" evidence="1">
    <location>
        <begin position="31"/>
        <end position="41"/>
    </location>
</feature>
<evidence type="ECO:0000256" key="1">
    <source>
        <dbReference type="SAM" id="MobiDB-lite"/>
    </source>
</evidence>
<feature type="region of interest" description="Disordered" evidence="1">
    <location>
        <begin position="1"/>
        <end position="62"/>
    </location>
</feature>
<dbReference type="EMBL" id="ML145232">
    <property type="protein sequence ID" value="TBU52922.1"/>
    <property type="molecule type" value="Genomic_DNA"/>
</dbReference>
<dbReference type="AlphaFoldDB" id="A0A4Q9NNJ4"/>
<organism evidence="2 3">
    <name type="scientific">Dichomitus squalens</name>
    <dbReference type="NCBI Taxonomy" id="114155"/>
    <lineage>
        <taxon>Eukaryota</taxon>
        <taxon>Fungi</taxon>
        <taxon>Dikarya</taxon>
        <taxon>Basidiomycota</taxon>
        <taxon>Agaricomycotina</taxon>
        <taxon>Agaricomycetes</taxon>
        <taxon>Polyporales</taxon>
        <taxon>Polyporaceae</taxon>
        <taxon>Dichomitus</taxon>
    </lineage>
</organism>
<proteinExistence type="predicted"/>
<reference evidence="2 3" key="1">
    <citation type="submission" date="2019-01" db="EMBL/GenBank/DDBJ databases">
        <title>Draft genome sequences of three monokaryotic isolates of the white-rot basidiomycete fungus Dichomitus squalens.</title>
        <authorList>
            <consortium name="DOE Joint Genome Institute"/>
            <person name="Lopez S.C."/>
            <person name="Andreopoulos B."/>
            <person name="Pangilinan J."/>
            <person name="Lipzen A."/>
            <person name="Riley R."/>
            <person name="Ahrendt S."/>
            <person name="Ng V."/>
            <person name="Barry K."/>
            <person name="Daum C."/>
            <person name="Grigoriev I.V."/>
            <person name="Hilden K.S."/>
            <person name="Makela M.R."/>
            <person name="de Vries R.P."/>
        </authorList>
    </citation>
    <scope>NUCLEOTIDE SEQUENCE [LARGE SCALE GENOMIC DNA]</scope>
    <source>
        <strain evidence="2 3">CBS 464.89</strain>
    </source>
</reference>
<protein>
    <submittedName>
        <fullName evidence="2">Uncharacterized protein</fullName>
    </submittedName>
</protein>
<feature type="region of interest" description="Disordered" evidence="1">
    <location>
        <begin position="90"/>
        <end position="118"/>
    </location>
</feature>
<name>A0A4Q9NNJ4_9APHY</name>
<evidence type="ECO:0000313" key="3">
    <source>
        <dbReference type="Proteomes" id="UP000292082"/>
    </source>
</evidence>
<gene>
    <name evidence="2" type="ORF">BD310DRAFT_1042762</name>
</gene>
<feature type="compositionally biased region" description="Low complexity" evidence="1">
    <location>
        <begin position="9"/>
        <end position="18"/>
    </location>
</feature>
<evidence type="ECO:0000313" key="2">
    <source>
        <dbReference type="EMBL" id="TBU52922.1"/>
    </source>
</evidence>
<accession>A0A4Q9NNJ4</accession>